<dbReference type="Proteomes" id="UP000050514">
    <property type="component" value="Unassembled WGS sequence"/>
</dbReference>
<proteinExistence type="predicted"/>
<reference evidence="1 2" key="1">
    <citation type="submission" date="2015-07" db="EMBL/GenBank/DDBJ databases">
        <title>Draft genome of Bellilinea caldifistulae DSM 17877.</title>
        <authorList>
            <person name="Hemp J."/>
            <person name="Ward L.M."/>
            <person name="Pace L.A."/>
            <person name="Fischer W.W."/>
        </authorList>
    </citation>
    <scope>NUCLEOTIDE SEQUENCE [LARGE SCALE GENOMIC DNA]</scope>
    <source>
        <strain evidence="1 2">GOMI-1</strain>
    </source>
</reference>
<accession>A0A0P6XE50</accession>
<dbReference type="Gene3D" id="3.50.50.60">
    <property type="entry name" value="FAD/NAD(P)-binding domain"/>
    <property type="match status" value="1"/>
</dbReference>
<sequence length="384" mass="44740">MEMFDFILAGGGAAGLSLALRLIQTLPHKKILIVDRAPKQTNDRTWCFWSVHPSPYPSATYRTWERLAFFNTNFSTTFTLSPYHYYLIRGIDFYRYAYDILNASPNVRFEFGDVRSISEDENAAYIDLNGVHFQGEWVFSSLYDPGKIKADPKRYHYLKQHFRGWEIETSLPFFDPQTPTLFDFRTPQNGQMRFMYILPFSEREALVEYTLFSPTLLTSEEYDQALQRYITEVLKIREYQIRAVENGVIPMSDQPLPRQLGKRILAIGTLGGRVKPSSGYAFLRIQKDSEAIISSLIQHGHPFDLPESPARYRLFDSIMLQVMLRHGDQMHHIFTQLFRNNPVKRVFGFLDEEQTFLQNVKILTSLPPLPFLRALLRLKLLGRV</sequence>
<dbReference type="SUPFAM" id="SSF51905">
    <property type="entry name" value="FAD/NAD(P)-binding domain"/>
    <property type="match status" value="1"/>
</dbReference>
<dbReference type="OrthoDB" id="24355at2"/>
<name>A0A0P6XE50_9CHLR</name>
<dbReference type="EMBL" id="LGHJ01000021">
    <property type="protein sequence ID" value="KPL73134.1"/>
    <property type="molecule type" value="Genomic_DNA"/>
</dbReference>
<dbReference type="Pfam" id="PF05834">
    <property type="entry name" value="Lycopene_cycl"/>
    <property type="match status" value="1"/>
</dbReference>
<keyword evidence="2" id="KW-1185">Reference proteome</keyword>
<evidence type="ECO:0000313" key="2">
    <source>
        <dbReference type="Proteomes" id="UP000050514"/>
    </source>
</evidence>
<evidence type="ECO:0008006" key="3">
    <source>
        <dbReference type="Google" id="ProtNLM"/>
    </source>
</evidence>
<evidence type="ECO:0000313" key="1">
    <source>
        <dbReference type="EMBL" id="KPL73134.1"/>
    </source>
</evidence>
<dbReference type="RefSeq" id="WP_082149113.1">
    <property type="nucleotide sequence ID" value="NZ_DF967971.1"/>
</dbReference>
<dbReference type="InterPro" id="IPR036188">
    <property type="entry name" value="FAD/NAD-bd_sf"/>
</dbReference>
<dbReference type="AlphaFoldDB" id="A0A0P6XE50"/>
<dbReference type="STRING" id="360411.AC812_15225"/>
<gene>
    <name evidence="1" type="ORF">AC812_15225</name>
</gene>
<dbReference type="PATRIC" id="fig|360411.5.peg.1825"/>
<comment type="caution">
    <text evidence="1">The sequence shown here is derived from an EMBL/GenBank/DDBJ whole genome shotgun (WGS) entry which is preliminary data.</text>
</comment>
<protein>
    <recommendedName>
        <fullName evidence="3">Lycopene cyclase</fullName>
    </recommendedName>
</protein>
<organism evidence="1 2">
    <name type="scientific">Bellilinea caldifistulae</name>
    <dbReference type="NCBI Taxonomy" id="360411"/>
    <lineage>
        <taxon>Bacteria</taxon>
        <taxon>Bacillati</taxon>
        <taxon>Chloroflexota</taxon>
        <taxon>Anaerolineae</taxon>
        <taxon>Anaerolineales</taxon>
        <taxon>Anaerolineaceae</taxon>
        <taxon>Bellilinea</taxon>
    </lineage>
</organism>